<dbReference type="Gene3D" id="3.10.310.30">
    <property type="match status" value="1"/>
</dbReference>
<dbReference type="Gene3D" id="3.90.1640.10">
    <property type="entry name" value="inorganic pyrophosphatase (n-terminal core)"/>
    <property type="match status" value="1"/>
</dbReference>
<evidence type="ECO:0000259" key="2">
    <source>
        <dbReference type="Pfam" id="PF02272"/>
    </source>
</evidence>
<proteinExistence type="predicted"/>
<evidence type="ECO:0000313" key="4">
    <source>
        <dbReference type="Proteomes" id="UP000239471"/>
    </source>
</evidence>
<dbReference type="Pfam" id="PF01368">
    <property type="entry name" value="DHH"/>
    <property type="match status" value="1"/>
</dbReference>
<dbReference type="GO" id="GO:0016787">
    <property type="term" value="F:hydrolase activity"/>
    <property type="evidence" value="ECO:0007669"/>
    <property type="project" value="UniProtKB-KW"/>
</dbReference>
<dbReference type="PANTHER" id="PTHR47618">
    <property type="entry name" value="BIFUNCTIONAL OLIGORIBONUCLEASE AND PAP PHOSPHATASE NRNA"/>
    <property type="match status" value="1"/>
</dbReference>
<reference evidence="3 4" key="1">
    <citation type="submission" date="2018-03" db="EMBL/GenBank/DDBJ databases">
        <title>Genome sequence of Clostridium vincentii DSM 10228.</title>
        <authorList>
            <person name="Poehlein A."/>
            <person name="Daniel R."/>
        </authorList>
    </citation>
    <scope>NUCLEOTIDE SEQUENCE [LARGE SCALE GENOMIC DNA]</scope>
    <source>
        <strain evidence="3 4">DSM 10228</strain>
    </source>
</reference>
<dbReference type="Pfam" id="PF02272">
    <property type="entry name" value="DHHA1"/>
    <property type="match status" value="1"/>
</dbReference>
<keyword evidence="3" id="KW-0378">Hydrolase</keyword>
<dbReference type="InterPro" id="IPR051319">
    <property type="entry name" value="Oligoribo/pAp-PDE_c-di-AMP_PDE"/>
</dbReference>
<dbReference type="InterPro" id="IPR003156">
    <property type="entry name" value="DHHA1_dom"/>
</dbReference>
<dbReference type="OrthoDB" id="9803668at2"/>
<dbReference type="SUPFAM" id="SSF64182">
    <property type="entry name" value="DHH phosphoesterases"/>
    <property type="match status" value="1"/>
</dbReference>
<protein>
    <submittedName>
        <fullName evidence="3">Bifunctional oligoribonuclease and PAP phosphatase NrnA</fullName>
        <ecNumber evidence="3">3.1.-.-</ecNumber>
    </submittedName>
</protein>
<sequence length="324" mass="35091">MALREISKVIIESNKIGITFHTSPDGDAIGSTLGLLNGLREMGKDAYIISREVIPNNLSFLPLGCEIDGTIKAPIYGTDLVIVLDCGNVDRICADLDQYDGTIINIDHHVTNEKYGKYNYIDNKAAATAELIYILLKELNFVFNEEAESVEEIGNCIYTGLVTDTGSFRHSNVTKRTHSIAGELISCGVKNSKVHNSLFDNRPLSKVKLMGQSLSNVELLCDGKVAYIEISMKTLEELNLSHVDTSDIISIALSIENVEVAVVAKEAEDGVKASLRSKNKVNVSHIAESLGGGGHIKAAGLKITGSSLEQAKVKIINSIEKEIC</sequence>
<gene>
    <name evidence="3" type="primary">nrnA_1</name>
    <name evidence="3" type="ORF">CLVI_17160</name>
</gene>
<keyword evidence="4" id="KW-1185">Reference proteome</keyword>
<dbReference type="InterPro" id="IPR001667">
    <property type="entry name" value="DDH_dom"/>
</dbReference>
<dbReference type="GO" id="GO:0003676">
    <property type="term" value="F:nucleic acid binding"/>
    <property type="evidence" value="ECO:0007669"/>
    <property type="project" value="InterPro"/>
</dbReference>
<accession>A0A2T0BFA2</accession>
<evidence type="ECO:0000259" key="1">
    <source>
        <dbReference type="Pfam" id="PF01368"/>
    </source>
</evidence>
<evidence type="ECO:0000313" key="3">
    <source>
        <dbReference type="EMBL" id="PRR82581.1"/>
    </source>
</evidence>
<dbReference type="Proteomes" id="UP000239471">
    <property type="component" value="Unassembled WGS sequence"/>
</dbReference>
<dbReference type="RefSeq" id="WP_106059692.1">
    <property type="nucleotide sequence ID" value="NZ_PVXQ01000015.1"/>
</dbReference>
<comment type="caution">
    <text evidence="3">The sequence shown here is derived from an EMBL/GenBank/DDBJ whole genome shotgun (WGS) entry which is preliminary data.</text>
</comment>
<dbReference type="InterPro" id="IPR038763">
    <property type="entry name" value="DHH_sf"/>
</dbReference>
<dbReference type="PANTHER" id="PTHR47618:SF1">
    <property type="entry name" value="BIFUNCTIONAL OLIGORIBONUCLEASE AND PAP PHOSPHATASE NRNA"/>
    <property type="match status" value="1"/>
</dbReference>
<organism evidence="3 4">
    <name type="scientific">Clostridium vincentii</name>
    <dbReference type="NCBI Taxonomy" id="52704"/>
    <lineage>
        <taxon>Bacteria</taxon>
        <taxon>Bacillati</taxon>
        <taxon>Bacillota</taxon>
        <taxon>Clostridia</taxon>
        <taxon>Eubacteriales</taxon>
        <taxon>Clostridiaceae</taxon>
        <taxon>Clostridium</taxon>
    </lineage>
</organism>
<dbReference type="EC" id="3.1.-.-" evidence="3"/>
<dbReference type="EMBL" id="PVXQ01000015">
    <property type="protein sequence ID" value="PRR82581.1"/>
    <property type="molecule type" value="Genomic_DNA"/>
</dbReference>
<feature type="domain" description="DDH" evidence="1">
    <location>
        <begin position="15"/>
        <end position="160"/>
    </location>
</feature>
<name>A0A2T0BFA2_9CLOT</name>
<feature type="domain" description="DHHA1" evidence="2">
    <location>
        <begin position="230"/>
        <end position="316"/>
    </location>
</feature>
<dbReference type="AlphaFoldDB" id="A0A2T0BFA2"/>